<proteinExistence type="predicted"/>
<gene>
    <name evidence="1" type="ORF">HPB50_025934</name>
</gene>
<accession>A0ACB7S3G5</accession>
<dbReference type="Proteomes" id="UP000821845">
    <property type="component" value="Chromosome 6"/>
</dbReference>
<comment type="caution">
    <text evidence="1">The sequence shown here is derived from an EMBL/GenBank/DDBJ whole genome shotgun (WGS) entry which is preliminary data.</text>
</comment>
<sequence length="206" mass="23143">MDALIMEGTHMKAGAVGAVHAVRNPITLARKVMEQMTVMFINNHETGHLTRADVENPEKMRQIVERHLGFMEEPEWRADVKLRGERRLAAQLTEFWWGRCLNEVRIRSKTEGKMSGSRGFVAFGGVVIPEEVADVLNKGPKYSYEPTVSAHDLLALNRSVSNKAGQEAQERCLLEGSRSPQENGEHEGHQGRKGPHKKSRLVLRGK</sequence>
<name>A0ACB7S3G5_HYAAI</name>
<organism evidence="1 2">
    <name type="scientific">Hyalomma asiaticum</name>
    <name type="common">Tick</name>
    <dbReference type="NCBI Taxonomy" id="266040"/>
    <lineage>
        <taxon>Eukaryota</taxon>
        <taxon>Metazoa</taxon>
        <taxon>Ecdysozoa</taxon>
        <taxon>Arthropoda</taxon>
        <taxon>Chelicerata</taxon>
        <taxon>Arachnida</taxon>
        <taxon>Acari</taxon>
        <taxon>Parasitiformes</taxon>
        <taxon>Ixodida</taxon>
        <taxon>Ixodoidea</taxon>
        <taxon>Ixodidae</taxon>
        <taxon>Hyalomminae</taxon>
        <taxon>Hyalomma</taxon>
    </lineage>
</organism>
<reference evidence="1" key="1">
    <citation type="submission" date="2020-05" db="EMBL/GenBank/DDBJ databases">
        <title>Large-scale comparative analyses of tick genomes elucidate their genetic diversity and vector capacities.</title>
        <authorList>
            <person name="Jia N."/>
            <person name="Wang J."/>
            <person name="Shi W."/>
            <person name="Du L."/>
            <person name="Sun Y."/>
            <person name="Zhan W."/>
            <person name="Jiang J."/>
            <person name="Wang Q."/>
            <person name="Zhang B."/>
            <person name="Ji P."/>
            <person name="Sakyi L.B."/>
            <person name="Cui X."/>
            <person name="Yuan T."/>
            <person name="Jiang B."/>
            <person name="Yang W."/>
            <person name="Lam T.T.-Y."/>
            <person name="Chang Q."/>
            <person name="Ding S."/>
            <person name="Wang X."/>
            <person name="Zhu J."/>
            <person name="Ruan X."/>
            <person name="Zhao L."/>
            <person name="Wei J."/>
            <person name="Que T."/>
            <person name="Du C."/>
            <person name="Cheng J."/>
            <person name="Dai P."/>
            <person name="Han X."/>
            <person name="Huang E."/>
            <person name="Gao Y."/>
            <person name="Liu J."/>
            <person name="Shao H."/>
            <person name="Ye R."/>
            <person name="Li L."/>
            <person name="Wei W."/>
            <person name="Wang X."/>
            <person name="Wang C."/>
            <person name="Yang T."/>
            <person name="Huo Q."/>
            <person name="Li W."/>
            <person name="Guo W."/>
            <person name="Chen H."/>
            <person name="Zhou L."/>
            <person name="Ni X."/>
            <person name="Tian J."/>
            <person name="Zhou Y."/>
            <person name="Sheng Y."/>
            <person name="Liu T."/>
            <person name="Pan Y."/>
            <person name="Xia L."/>
            <person name="Li J."/>
            <person name="Zhao F."/>
            <person name="Cao W."/>
        </authorList>
    </citation>
    <scope>NUCLEOTIDE SEQUENCE</scope>
    <source>
        <strain evidence="1">Hyas-2018</strain>
    </source>
</reference>
<dbReference type="EMBL" id="CM023486">
    <property type="protein sequence ID" value="KAH6929275.1"/>
    <property type="molecule type" value="Genomic_DNA"/>
</dbReference>
<keyword evidence="2" id="KW-1185">Reference proteome</keyword>
<evidence type="ECO:0000313" key="2">
    <source>
        <dbReference type="Proteomes" id="UP000821845"/>
    </source>
</evidence>
<evidence type="ECO:0000313" key="1">
    <source>
        <dbReference type="EMBL" id="KAH6929275.1"/>
    </source>
</evidence>
<protein>
    <submittedName>
        <fullName evidence="1">Uncharacterized protein</fullName>
    </submittedName>
</protein>